<evidence type="ECO:0000256" key="5">
    <source>
        <dbReference type="RuleBase" id="RU003513"/>
    </source>
</evidence>
<evidence type="ECO:0000256" key="1">
    <source>
        <dbReference type="ARBA" id="ARBA00023235"/>
    </source>
</evidence>
<gene>
    <name evidence="7" type="ORF">SAMN05444406_13812</name>
</gene>
<dbReference type="GO" id="GO:0008761">
    <property type="term" value="F:UDP-N-acetylglucosamine 2-epimerase activity"/>
    <property type="evidence" value="ECO:0007669"/>
    <property type="project" value="UniProtKB-EC"/>
</dbReference>
<dbReference type="EC" id="5.1.3.14" evidence="3"/>
<dbReference type="Proteomes" id="UP000198577">
    <property type="component" value="Unassembled WGS sequence"/>
</dbReference>
<evidence type="ECO:0000313" key="8">
    <source>
        <dbReference type="Proteomes" id="UP000198577"/>
    </source>
</evidence>
<keyword evidence="8" id="KW-1185">Reference proteome</keyword>
<dbReference type="PANTHER" id="PTHR43174:SF2">
    <property type="entry name" value="UDP-N-ACETYLGLUCOSAMINE 2-EPIMERASE"/>
    <property type="match status" value="1"/>
</dbReference>
<evidence type="ECO:0000256" key="2">
    <source>
        <dbReference type="ARBA" id="ARBA00038209"/>
    </source>
</evidence>
<dbReference type="AlphaFoldDB" id="A0A1I5Y6V8"/>
<protein>
    <recommendedName>
        <fullName evidence="3">UDP-N-acetylglucosamine 2-epimerase (non-hydrolyzing)</fullName>
        <ecNumber evidence="3">5.1.3.14</ecNumber>
    </recommendedName>
    <alternativeName>
        <fullName evidence="4">UDP-GlcNAc-2-epimerase</fullName>
    </alternativeName>
</protein>
<dbReference type="NCBIfam" id="TIGR00236">
    <property type="entry name" value="wecB"/>
    <property type="match status" value="1"/>
</dbReference>
<dbReference type="STRING" id="937334.SAMN05444406_13812"/>
<dbReference type="PANTHER" id="PTHR43174">
    <property type="entry name" value="UDP-N-ACETYLGLUCOSAMINE 2-EPIMERASE"/>
    <property type="match status" value="1"/>
</dbReference>
<sequence>MIGVNIIMTKTKIKTKVLTIFGTRPEAIKMAPLIKKLQQESFIENYVCVTAQHREMLDQVLEIFDIKPDYDLNIMQNRQSLVSITTKALEGLYKVINELKPDIVLVHGDTSTTLAGALAAFYNKVPVGHVEAGLRTYDKYSPYPEEMNRVLTADIAEMHFTPTVRNKQNLIRENITQGIYVTGNTVIDALKYTVCPNYAFRNSTLKGIDFSKGRYILLTAHRRENLGKPLENICRAAKRLVQDFDDVYIIYPVHLNPVVRETVDSILGDTEKVYLIDPLDVQDMHNLMARCYMVMTDSGGLQEEAPALGKPVLVLRTETERPEAVEAGTVKLAGVIEDHIYNMAVELLVNREIYDSMARAVNPYGDGKASERIVKAILHRFGLGEKPEEFGL</sequence>
<comment type="similarity">
    <text evidence="2 5">Belongs to the UDP-N-acetylglucosamine 2-epimerase family.</text>
</comment>
<organism evidence="7 8">
    <name type="scientific">Caldicoprobacter faecalis</name>
    <dbReference type="NCBI Taxonomy" id="937334"/>
    <lineage>
        <taxon>Bacteria</taxon>
        <taxon>Bacillati</taxon>
        <taxon>Bacillota</taxon>
        <taxon>Clostridia</taxon>
        <taxon>Caldicoprobacterales</taxon>
        <taxon>Caldicoprobacteraceae</taxon>
        <taxon>Caldicoprobacter</taxon>
    </lineage>
</organism>
<dbReference type="EMBL" id="FOXR01000038">
    <property type="protein sequence ID" value="SFQ39928.1"/>
    <property type="molecule type" value="Genomic_DNA"/>
</dbReference>
<evidence type="ECO:0000313" key="7">
    <source>
        <dbReference type="EMBL" id="SFQ39928.1"/>
    </source>
</evidence>
<dbReference type="SUPFAM" id="SSF53756">
    <property type="entry name" value="UDP-Glycosyltransferase/glycogen phosphorylase"/>
    <property type="match status" value="1"/>
</dbReference>
<dbReference type="Pfam" id="PF02350">
    <property type="entry name" value="Epimerase_2"/>
    <property type="match status" value="1"/>
</dbReference>
<dbReference type="OrthoDB" id="9803238at2"/>
<dbReference type="Gene3D" id="3.40.50.2000">
    <property type="entry name" value="Glycogen Phosphorylase B"/>
    <property type="match status" value="2"/>
</dbReference>
<evidence type="ECO:0000256" key="4">
    <source>
        <dbReference type="ARBA" id="ARBA00079400"/>
    </source>
</evidence>
<keyword evidence="1 5" id="KW-0413">Isomerase</keyword>
<dbReference type="FunFam" id="3.40.50.2000:FF:000043">
    <property type="entry name" value="UDP-N-acetylglucosamine 2-epimerase"/>
    <property type="match status" value="1"/>
</dbReference>
<feature type="domain" description="UDP-N-acetylglucosamine 2-epimerase" evidence="6">
    <location>
        <begin position="35"/>
        <end position="377"/>
    </location>
</feature>
<name>A0A1I5Y6V8_9FIRM</name>
<dbReference type="InterPro" id="IPR003331">
    <property type="entry name" value="UDP_GlcNAc_Epimerase_2_dom"/>
</dbReference>
<dbReference type="InterPro" id="IPR029767">
    <property type="entry name" value="WecB-like"/>
</dbReference>
<reference evidence="7 8" key="1">
    <citation type="submission" date="2016-10" db="EMBL/GenBank/DDBJ databases">
        <authorList>
            <person name="de Groot N.N."/>
        </authorList>
    </citation>
    <scope>NUCLEOTIDE SEQUENCE [LARGE SCALE GENOMIC DNA]</scope>
    <source>
        <strain evidence="7 8">DSM 20678</strain>
    </source>
</reference>
<evidence type="ECO:0000256" key="3">
    <source>
        <dbReference type="ARBA" id="ARBA00038858"/>
    </source>
</evidence>
<accession>A0A1I5Y6V8</accession>
<proteinExistence type="inferred from homology"/>
<dbReference type="CDD" id="cd03786">
    <property type="entry name" value="GTB_UDP-GlcNAc_2-Epimerase"/>
    <property type="match status" value="1"/>
</dbReference>
<evidence type="ECO:0000259" key="6">
    <source>
        <dbReference type="Pfam" id="PF02350"/>
    </source>
</evidence>